<reference evidence="3" key="1">
    <citation type="submission" date="2020-02" db="EMBL/GenBank/DDBJ databases">
        <title>Bacillus sedimentmangrovi sp. nov., isolated from sediment of the mangrove ecosystem.</title>
        <authorList>
            <person name="Liu G."/>
        </authorList>
    </citation>
    <scope>NUCLEOTIDE SEQUENCE [LARGE SCALE GENOMIC DNA]</scope>
    <source>
        <strain evidence="3">SgZ-7</strain>
    </source>
</reference>
<keyword evidence="2" id="KW-0812">Transmembrane</keyword>
<keyword evidence="2" id="KW-1133">Transmembrane helix</keyword>
<sequence>MEENQQGKFHSFLFFGIPILLTIIVVVIVINFLDIPVWKSVKNVGNKVPVLNEWISDSEDFYAGNDEDVEDWQRRYEQSQKNLKKKDQKINELNEKLETNQSELENLKQYNEDLQKQLEEKQTKKMKEQMKQMANIYANMQPSKAAAILSTMSLEDASIIVSQLTQNQQSSILASMKDTNKAGEITMLLKEISNLEATDLEALKSQLQGIVQNQANPMATLTETISGMPPGQAAIVIESMMSTNSQMVTDLMKNLSSQSRSQILTELAKKNAKLAAQITANLK</sequence>
<evidence type="ECO:0000256" key="1">
    <source>
        <dbReference type="SAM" id="Coils"/>
    </source>
</evidence>
<gene>
    <name evidence="3" type="ORF">G4Z05_03945</name>
</gene>
<dbReference type="Gene3D" id="1.10.220.30">
    <property type="match status" value="1"/>
</dbReference>
<keyword evidence="1" id="KW-0175">Coiled coil</keyword>
<protein>
    <recommendedName>
        <fullName evidence="5">Magnesium transporter MgtE intracellular domain-containing protein</fullName>
    </recommendedName>
</protein>
<dbReference type="SUPFAM" id="SSF48029">
    <property type="entry name" value="FliG"/>
    <property type="match status" value="1"/>
</dbReference>
<organism evidence="3 4">
    <name type="scientific">Neobacillus thermocopriae</name>
    <dbReference type="NCBI Taxonomy" id="1215031"/>
    <lineage>
        <taxon>Bacteria</taxon>
        <taxon>Bacillati</taxon>
        <taxon>Bacillota</taxon>
        <taxon>Bacilli</taxon>
        <taxon>Bacillales</taxon>
        <taxon>Bacillaceae</taxon>
        <taxon>Neobacillus</taxon>
    </lineage>
</organism>
<proteinExistence type="predicted"/>
<comment type="caution">
    <text evidence="3">The sequence shown here is derived from an EMBL/GenBank/DDBJ whole genome shotgun (WGS) entry which is preliminary data.</text>
</comment>
<keyword evidence="2" id="KW-0472">Membrane</keyword>
<feature type="transmembrane region" description="Helical" evidence="2">
    <location>
        <begin position="12"/>
        <end position="33"/>
    </location>
</feature>
<evidence type="ECO:0008006" key="5">
    <source>
        <dbReference type="Google" id="ProtNLM"/>
    </source>
</evidence>
<keyword evidence="4" id="KW-1185">Reference proteome</keyword>
<dbReference type="AlphaFoldDB" id="A0A6B3TPK4"/>
<name>A0A6B3TPK4_9BACI</name>
<feature type="coiled-coil region" evidence="1">
    <location>
        <begin position="69"/>
        <end position="131"/>
    </location>
</feature>
<evidence type="ECO:0000256" key="2">
    <source>
        <dbReference type="SAM" id="Phobius"/>
    </source>
</evidence>
<evidence type="ECO:0000313" key="4">
    <source>
        <dbReference type="Proteomes" id="UP000481621"/>
    </source>
</evidence>
<dbReference type="RefSeq" id="WP_163250570.1">
    <property type="nucleotide sequence ID" value="NZ_JAAIUV010000004.1"/>
</dbReference>
<accession>A0A6B3TPK4</accession>
<evidence type="ECO:0000313" key="3">
    <source>
        <dbReference type="EMBL" id="NEX78041.1"/>
    </source>
</evidence>
<dbReference type="InterPro" id="IPR011002">
    <property type="entry name" value="FliG_a-hlx"/>
</dbReference>
<dbReference type="EMBL" id="JAAIUV010000004">
    <property type="protein sequence ID" value="NEX78041.1"/>
    <property type="molecule type" value="Genomic_DNA"/>
</dbReference>
<dbReference type="Proteomes" id="UP000481621">
    <property type="component" value="Unassembled WGS sequence"/>
</dbReference>